<keyword evidence="3" id="KW-1185">Reference proteome</keyword>
<organism evidence="2 3">
    <name type="scientific">Ranatra chinensis</name>
    <dbReference type="NCBI Taxonomy" id="642074"/>
    <lineage>
        <taxon>Eukaryota</taxon>
        <taxon>Metazoa</taxon>
        <taxon>Ecdysozoa</taxon>
        <taxon>Arthropoda</taxon>
        <taxon>Hexapoda</taxon>
        <taxon>Insecta</taxon>
        <taxon>Pterygota</taxon>
        <taxon>Neoptera</taxon>
        <taxon>Paraneoptera</taxon>
        <taxon>Hemiptera</taxon>
        <taxon>Heteroptera</taxon>
        <taxon>Panheteroptera</taxon>
        <taxon>Nepomorpha</taxon>
        <taxon>Nepidae</taxon>
        <taxon>Ranatrinae</taxon>
        <taxon>Ranatra</taxon>
    </lineage>
</organism>
<evidence type="ECO:0000256" key="1">
    <source>
        <dbReference type="SAM" id="MobiDB-lite"/>
    </source>
</evidence>
<comment type="caution">
    <text evidence="2">The sequence shown here is derived from an EMBL/GenBank/DDBJ whole genome shotgun (WGS) entry which is preliminary data.</text>
</comment>
<feature type="compositionally biased region" description="Polar residues" evidence="1">
    <location>
        <begin position="483"/>
        <end position="492"/>
    </location>
</feature>
<feature type="compositionally biased region" description="Low complexity" evidence="1">
    <location>
        <begin position="104"/>
        <end position="115"/>
    </location>
</feature>
<gene>
    <name evidence="2" type="ORF">AAG570_000284</name>
</gene>
<dbReference type="GO" id="GO:0005819">
    <property type="term" value="C:spindle"/>
    <property type="evidence" value="ECO:0007669"/>
    <property type="project" value="UniProtKB-ARBA"/>
</dbReference>
<protein>
    <recommendedName>
        <fullName evidence="4">TOG domain-containing protein</fullName>
    </recommendedName>
</protein>
<dbReference type="GO" id="GO:0000278">
    <property type="term" value="P:mitotic cell cycle"/>
    <property type="evidence" value="ECO:0007669"/>
    <property type="project" value="UniProtKB-ARBA"/>
</dbReference>
<dbReference type="EMBL" id="JBFDAA010000001">
    <property type="protein sequence ID" value="KAL1140352.1"/>
    <property type="molecule type" value="Genomic_DNA"/>
</dbReference>
<name>A0ABD0Z725_9HEMI</name>
<dbReference type="InterPro" id="IPR011989">
    <property type="entry name" value="ARM-like"/>
</dbReference>
<evidence type="ECO:0000313" key="2">
    <source>
        <dbReference type="EMBL" id="KAL1140352.1"/>
    </source>
</evidence>
<feature type="non-terminal residue" evidence="2">
    <location>
        <position position="1"/>
    </location>
</feature>
<feature type="compositionally biased region" description="Polar residues" evidence="1">
    <location>
        <begin position="75"/>
        <end position="86"/>
    </location>
</feature>
<dbReference type="AlphaFoldDB" id="A0ABD0Z725"/>
<accession>A0ABD0Z725</accession>
<feature type="region of interest" description="Disordered" evidence="1">
    <location>
        <begin position="473"/>
        <end position="493"/>
    </location>
</feature>
<dbReference type="InterPro" id="IPR016024">
    <property type="entry name" value="ARM-type_fold"/>
</dbReference>
<reference evidence="2 3" key="1">
    <citation type="submission" date="2024-07" db="EMBL/GenBank/DDBJ databases">
        <title>Chromosome-level genome assembly of the water stick insect Ranatra chinensis (Heteroptera: Nepidae).</title>
        <authorList>
            <person name="Liu X."/>
        </authorList>
    </citation>
    <scope>NUCLEOTIDE SEQUENCE [LARGE SCALE GENOMIC DNA]</scope>
    <source>
        <strain evidence="2">Cailab_2021Rc</strain>
        <tissue evidence="2">Muscle</tissue>
    </source>
</reference>
<dbReference type="PANTHER" id="PTHR21567">
    <property type="entry name" value="CLASP"/>
    <property type="match status" value="1"/>
</dbReference>
<dbReference type="Proteomes" id="UP001558652">
    <property type="component" value="Unassembled WGS sequence"/>
</dbReference>
<sequence length="688" mass="75638">ASPRSPSARSNSAIDLQAAQRAKVRAQYAALGRQKVGSNASLPRPKKTVESGPSSLVGTVSPERTSRQRSRVAGVSQSQPPSSRLNYATYGGGGTQFGDRSRRSPSYSRSTTGSRETSPCRYTPLPSLSKLRTRSGNQAERPPIQPSRPVMAQRILQQSLEAENALADALSYEPRDSSVLMSPRRIRGLDDHSDDSETSSVCSERSFESHRRTSDSYSWSGSQQRLYRDMWEPAIKDIMEILHACESTHWSDRKDGLVSLSMYLQAGNTLTPHQLSRITDNFTKMLSDSHTKVFSIFLDTVNHLIVTHHADLHSWLYVLLTRLFNKLGGDLLGSIQTKIHKTLQVVKESFGSEPVLHWALRFLIDTTQTPNAKVKLTVLQFIAKLAPSADPSTAFPPPTHGSSKDITTAALTKMIGWTMGDCIKQGGELRRGAQEAILALFNLNTPQVTLRFAQLPKEYQEAAASLIQGRVRKSSIGPGGDSPSKQIQQDLSPDQVYRSLRRTTAEIQSYSYEGGADTASHDSGISQMSLNEKPCDIDLITSWTGSLSLSSPRHINKDCNGIDMMDSLGDNGFSLGENGEEGSSGIGKLLDTLESGPSSQYKAALSQLSKLIRDSSCVVVTHHFKRLLRVLLSELGNSDVETKGFILSALCEMMKKRSLTERFQSFVELVVLKVVQAYSDSHKEVFNS</sequence>
<feature type="region of interest" description="Disordered" evidence="1">
    <location>
        <begin position="177"/>
        <end position="207"/>
    </location>
</feature>
<dbReference type="Gene3D" id="1.25.10.10">
    <property type="entry name" value="Leucine-rich Repeat Variant"/>
    <property type="match status" value="2"/>
</dbReference>
<evidence type="ECO:0000313" key="3">
    <source>
        <dbReference type="Proteomes" id="UP001558652"/>
    </source>
</evidence>
<feature type="region of interest" description="Disordered" evidence="1">
    <location>
        <begin position="35"/>
        <end position="149"/>
    </location>
</feature>
<dbReference type="SUPFAM" id="SSF48371">
    <property type="entry name" value="ARM repeat"/>
    <property type="match status" value="1"/>
</dbReference>
<proteinExistence type="predicted"/>
<evidence type="ECO:0008006" key="4">
    <source>
        <dbReference type="Google" id="ProtNLM"/>
    </source>
</evidence>
<dbReference type="PANTHER" id="PTHR21567:SF9">
    <property type="entry name" value="CLIP-ASSOCIATING PROTEIN"/>
    <property type="match status" value="1"/>
</dbReference>